<keyword evidence="4" id="KW-1185">Reference proteome</keyword>
<name>A0ABV4QZ11_9ACTN</name>
<feature type="compositionally biased region" description="Basic and acidic residues" evidence="1">
    <location>
        <begin position="1"/>
        <end position="10"/>
    </location>
</feature>
<evidence type="ECO:0000256" key="1">
    <source>
        <dbReference type="SAM" id="MobiDB-lite"/>
    </source>
</evidence>
<dbReference type="RefSeq" id="WP_371942561.1">
    <property type="nucleotide sequence ID" value="NZ_JAXCEH010000012.1"/>
</dbReference>
<evidence type="ECO:0000313" key="3">
    <source>
        <dbReference type="EMBL" id="MFA1555839.1"/>
    </source>
</evidence>
<reference evidence="3 4" key="1">
    <citation type="submission" date="2023-11" db="EMBL/GenBank/DDBJ databases">
        <title>Actinomadura monticuli sp. nov., isolated from volcanic ash.</title>
        <authorList>
            <person name="Lee S.D."/>
            <person name="Yang H."/>
            <person name="Kim I.S."/>
        </authorList>
    </citation>
    <scope>NUCLEOTIDE SEQUENCE [LARGE SCALE GENOMIC DNA]</scope>
    <source>
        <strain evidence="3 4">DSM 45346</strain>
    </source>
</reference>
<proteinExistence type="predicted"/>
<feature type="region of interest" description="Disordered" evidence="1">
    <location>
        <begin position="1"/>
        <end position="177"/>
    </location>
</feature>
<comment type="caution">
    <text evidence="3">The sequence shown here is derived from an EMBL/GenBank/DDBJ whole genome shotgun (WGS) entry which is preliminary data.</text>
</comment>
<keyword evidence="2" id="KW-0472">Membrane</keyword>
<feature type="compositionally biased region" description="Basic and acidic residues" evidence="1">
    <location>
        <begin position="66"/>
        <end position="92"/>
    </location>
</feature>
<organism evidence="3 4">
    <name type="scientific">Actinomadura chokoriensis</name>
    <dbReference type="NCBI Taxonomy" id="454156"/>
    <lineage>
        <taxon>Bacteria</taxon>
        <taxon>Bacillati</taxon>
        <taxon>Actinomycetota</taxon>
        <taxon>Actinomycetes</taxon>
        <taxon>Streptosporangiales</taxon>
        <taxon>Thermomonosporaceae</taxon>
        <taxon>Actinomadura</taxon>
    </lineage>
</organism>
<protein>
    <submittedName>
        <fullName evidence="3">Uncharacterized protein</fullName>
    </submittedName>
</protein>
<sequence length="424" mass="44905">MSDQGERGVRWTDMSEPPDESRRASGAEGATGPQAVFPEPKVPEVFMPAPTGPADPPGPADSDEDAPSHDVWGRVEGPPSKEADDRDADDVKVAPVAPEEDAPQWEGSLFDEGGAGDSDSDSESNYVPAVPTGSGQPAKPGKPSSGNWQMPEWMADEESADAKLGGSPKPSRDVLEGGRGRSRLMLFGGVGLLVVALLAAGAVYFMKSGDDEPAAPSGNADQRAAAEESQAAQVKLPPDKPLAKFRGTPSRMLGMVNDAHSGLAYPRFAAPWQVPTKKNKLGTSGWSGQQIMVTERLPQQLWYGQLLTGTLHPSLLSAYEGPKSVKNVAALVAQGYEAQYYAFPHKAAPLASQALTVGGHQGWLIASYLTYQRDGVRATGEIVATGVIDTGRPTPAVVFASMPNTHKQRWPDLHEFLAHLKIAS</sequence>
<dbReference type="Proteomes" id="UP001569904">
    <property type="component" value="Unassembled WGS sequence"/>
</dbReference>
<feature type="transmembrane region" description="Helical" evidence="2">
    <location>
        <begin position="184"/>
        <end position="206"/>
    </location>
</feature>
<feature type="region of interest" description="Disordered" evidence="1">
    <location>
        <begin position="212"/>
        <end position="242"/>
    </location>
</feature>
<keyword evidence="2" id="KW-0812">Transmembrane</keyword>
<feature type="compositionally biased region" description="Pro residues" evidence="1">
    <location>
        <begin position="50"/>
        <end position="59"/>
    </location>
</feature>
<evidence type="ECO:0000256" key="2">
    <source>
        <dbReference type="SAM" id="Phobius"/>
    </source>
</evidence>
<keyword evidence="2" id="KW-1133">Transmembrane helix</keyword>
<feature type="compositionally biased region" description="Low complexity" evidence="1">
    <location>
        <begin position="220"/>
        <end position="233"/>
    </location>
</feature>
<accession>A0ABV4QZ11</accession>
<evidence type="ECO:0000313" key="4">
    <source>
        <dbReference type="Proteomes" id="UP001569904"/>
    </source>
</evidence>
<gene>
    <name evidence="3" type="ORF">SM436_19295</name>
</gene>
<dbReference type="EMBL" id="JAXCEH010000012">
    <property type="protein sequence ID" value="MFA1555839.1"/>
    <property type="molecule type" value="Genomic_DNA"/>
</dbReference>